<organism evidence="2">
    <name type="scientific">marine sediment metagenome</name>
    <dbReference type="NCBI Taxonomy" id="412755"/>
    <lineage>
        <taxon>unclassified sequences</taxon>
        <taxon>metagenomes</taxon>
        <taxon>ecological metagenomes</taxon>
    </lineage>
</organism>
<reference evidence="2" key="1">
    <citation type="journal article" date="2014" name="Front. Microbiol.">
        <title>High frequency of phylogenetically diverse reductive dehalogenase-homologous genes in deep subseafloor sedimentary metagenomes.</title>
        <authorList>
            <person name="Kawai M."/>
            <person name="Futagami T."/>
            <person name="Toyoda A."/>
            <person name="Takaki Y."/>
            <person name="Nishi S."/>
            <person name="Hori S."/>
            <person name="Arai W."/>
            <person name="Tsubouchi T."/>
            <person name="Morono Y."/>
            <person name="Uchiyama I."/>
            <person name="Ito T."/>
            <person name="Fujiyama A."/>
            <person name="Inagaki F."/>
            <person name="Takami H."/>
        </authorList>
    </citation>
    <scope>NUCLEOTIDE SEQUENCE</scope>
    <source>
        <strain evidence="2">Expedition CK06-06</strain>
    </source>
</reference>
<protein>
    <recommendedName>
        <fullName evidence="1">Bacteriophage lambda Replication protein O N-terminal domain-containing protein</fullName>
    </recommendedName>
</protein>
<evidence type="ECO:0000259" key="1">
    <source>
        <dbReference type="Pfam" id="PF04492"/>
    </source>
</evidence>
<dbReference type="GO" id="GO:0006260">
    <property type="term" value="P:DNA replication"/>
    <property type="evidence" value="ECO:0007669"/>
    <property type="project" value="InterPro"/>
</dbReference>
<dbReference type="AlphaFoldDB" id="X1T3A0"/>
<dbReference type="EMBL" id="BARW01008233">
    <property type="protein sequence ID" value="GAI82080.1"/>
    <property type="molecule type" value="Genomic_DNA"/>
</dbReference>
<dbReference type="InterPro" id="IPR036388">
    <property type="entry name" value="WH-like_DNA-bd_sf"/>
</dbReference>
<comment type="caution">
    <text evidence="2">The sequence shown here is derived from an EMBL/GenBank/DDBJ whole genome shotgun (WGS) entry which is preliminary data.</text>
</comment>
<feature type="domain" description="Bacteriophage lambda Replication protein O N-terminal" evidence="1">
    <location>
        <begin position="135"/>
        <end position="221"/>
    </location>
</feature>
<dbReference type="InterPro" id="IPR006497">
    <property type="entry name" value="Phage_lambda_VrpO_N"/>
</dbReference>
<feature type="domain" description="Bacteriophage lambda Replication protein O N-terminal" evidence="1">
    <location>
        <begin position="13"/>
        <end position="100"/>
    </location>
</feature>
<gene>
    <name evidence="2" type="ORF">S12H4_16949</name>
</gene>
<dbReference type="Gene3D" id="1.10.10.10">
    <property type="entry name" value="Winged helix-like DNA-binding domain superfamily/Winged helix DNA-binding domain"/>
    <property type="match status" value="2"/>
</dbReference>
<sequence length="254" mass="29099">MKEKFKGFTKPIYTQTPNEVFDILLDMLNGSELKVLLYIIRRTFGFKKESDNISLNQIVNGIKKKDGSIQDYGTGISKLSARKAVKILIEKNVILKIRRKDESGKDKSPNYSLNIIKAPFIKNRETFIGFTIPNYTLVPDEVFDVLLSKLSGSELKTLLFIIRQTFGYSKESENISLKRMLKGYKDKDGNIVDRGVGVDKKTLIKTIKSLSKKKVIIREKRFSKEKGNEPTNYRLNIKFDPWGKKLPLRGGKNI</sequence>
<proteinExistence type="predicted"/>
<evidence type="ECO:0000313" key="2">
    <source>
        <dbReference type="EMBL" id="GAI82080.1"/>
    </source>
</evidence>
<name>X1T3A0_9ZZZZ</name>
<accession>X1T3A0</accession>
<dbReference type="Pfam" id="PF04492">
    <property type="entry name" value="Phage_rep_O"/>
    <property type="match status" value="2"/>
</dbReference>
<feature type="non-terminal residue" evidence="2">
    <location>
        <position position="254"/>
    </location>
</feature>